<dbReference type="STRING" id="1658174.A0A1J9R9A8"/>
<feature type="region of interest" description="Disordered" evidence="5">
    <location>
        <begin position="1"/>
        <end position="74"/>
    </location>
</feature>
<proteinExistence type="inferred from homology"/>
<feature type="compositionally biased region" description="Acidic residues" evidence="5">
    <location>
        <begin position="236"/>
        <end position="248"/>
    </location>
</feature>
<evidence type="ECO:0000259" key="6">
    <source>
        <dbReference type="PROSITE" id="PS50174"/>
    </source>
</evidence>
<dbReference type="OrthoDB" id="5577072at2759"/>
<dbReference type="InterPro" id="IPR000467">
    <property type="entry name" value="G_patch_dom"/>
</dbReference>
<sequence length="569" mass="63918">MSSRGSNADPNPKPKPFSISLSSSSQNKKLSPSCLNGPSSKPTAESLSRFLRTYQDHDSDNEDSSYQRPVVEEVTGFDREAGGAISAHKHAEQEKKPLVIKVESKNNWQERPWQRKRKGLNLLPAEARAQREAEASSIASADATSEVERPSMKFGLSLAEKSEGGGEDDVRMADAGSVEKEREDNQPGREEEVPQKPLTQDEIAMQALIRESKGEGGEPTRQSDLVISGKRKARDEDEYGADAEEERFDETKSFRADVASRPEPASLAAYSAIPVEEFGAALLRGMGWKDGEPIGRGKYGNTNARATKARITERRPGYLGIGAKELPGNDKNGSGSEVELGAWGKSAMRKAKKPSEGLYTPVLMRNKKTGEMVTQEEFNRLVKDGGSEEAKKGGEDSWRERRDRNLQLHGRDRGRDRDRNRRSQGGSENDDGYKCRRNGSGTSGEKDEAKYRRKRDKDREADTIDSGLDDRYHGDRRSDHSDRDRHSGRDRDRERDRKHRGSRKLYDDDDDYYSDYRSRLSSLASGSDRSAGRDSRWDRDRASTSDRRDRYDRDGDDSTKGRSRREEVN</sequence>
<keyword evidence="4" id="KW-0508">mRNA splicing</keyword>
<feature type="compositionally biased region" description="Basic and acidic residues" evidence="5">
    <location>
        <begin position="249"/>
        <end position="260"/>
    </location>
</feature>
<dbReference type="Proteomes" id="UP000242791">
    <property type="component" value="Unassembled WGS sequence"/>
</dbReference>
<dbReference type="AlphaFoldDB" id="A0A1J9R9A8"/>
<feature type="compositionally biased region" description="Basic and acidic residues" evidence="5">
    <location>
        <begin position="457"/>
        <end position="495"/>
    </location>
</feature>
<dbReference type="GO" id="GO:0003676">
    <property type="term" value="F:nucleic acid binding"/>
    <property type="evidence" value="ECO:0007669"/>
    <property type="project" value="InterPro"/>
</dbReference>
<feature type="compositionally biased region" description="Low complexity" evidence="5">
    <location>
        <begin position="16"/>
        <end position="33"/>
    </location>
</feature>
<reference evidence="7 8" key="1">
    <citation type="submission" date="2015-08" db="EMBL/GenBank/DDBJ databases">
        <title>Emmonsia species relationships and genome sequence.</title>
        <authorList>
            <person name="Cuomo C.A."/>
            <person name="Schwartz I.S."/>
            <person name="Kenyon C."/>
            <person name="De Hoog G.S."/>
            <person name="Govender N.P."/>
            <person name="Botha A."/>
            <person name="Moreno L."/>
            <person name="De Vries M."/>
            <person name="Munoz J.F."/>
            <person name="Stielow J.B."/>
        </authorList>
    </citation>
    <scope>NUCLEOTIDE SEQUENCE [LARGE SCALE GENOMIC DNA]</scope>
    <source>
        <strain evidence="7 8">EI222</strain>
    </source>
</reference>
<keyword evidence="4" id="KW-0507">mRNA processing</keyword>
<evidence type="ECO:0000256" key="1">
    <source>
        <dbReference type="ARBA" id="ARBA00004123"/>
    </source>
</evidence>
<gene>
    <name evidence="7" type="ORF">ACJ73_03523</name>
</gene>
<feature type="compositionally biased region" description="Basic and acidic residues" evidence="5">
    <location>
        <begin position="530"/>
        <end position="569"/>
    </location>
</feature>
<evidence type="ECO:0000256" key="4">
    <source>
        <dbReference type="RuleBase" id="RU369096"/>
    </source>
</evidence>
<feature type="compositionally biased region" description="Polar residues" evidence="5">
    <location>
        <begin position="34"/>
        <end position="46"/>
    </location>
</feature>
<dbReference type="PANTHER" id="PTHR15818">
    <property type="entry name" value="G PATCH AND KOW-CONTAINING"/>
    <property type="match status" value="1"/>
</dbReference>
<protein>
    <recommendedName>
        <fullName evidence="4">Pre-mRNA-splicing factor</fullName>
    </recommendedName>
</protein>
<feature type="compositionally biased region" description="Basic and acidic residues" evidence="5">
    <location>
        <begin position="160"/>
        <end position="194"/>
    </location>
</feature>
<evidence type="ECO:0000313" key="8">
    <source>
        <dbReference type="Proteomes" id="UP000242791"/>
    </source>
</evidence>
<dbReference type="EMBL" id="LGTZ01000430">
    <property type="protein sequence ID" value="OJD25111.1"/>
    <property type="molecule type" value="Genomic_DNA"/>
</dbReference>
<dbReference type="VEuPathDB" id="FungiDB:ACJ73_03523"/>
<feature type="region of interest" description="Disordered" evidence="5">
    <location>
        <begin position="345"/>
        <end position="569"/>
    </location>
</feature>
<feature type="compositionally biased region" description="Basic and acidic residues" evidence="5">
    <location>
        <begin position="377"/>
        <end position="421"/>
    </location>
</feature>
<feature type="compositionally biased region" description="Low complexity" evidence="5">
    <location>
        <begin position="519"/>
        <end position="529"/>
    </location>
</feature>
<comment type="subcellular location">
    <subcellularLocation>
        <location evidence="1 4">Nucleus</location>
    </subcellularLocation>
</comment>
<evidence type="ECO:0000256" key="3">
    <source>
        <dbReference type="ARBA" id="ARBA00023242"/>
    </source>
</evidence>
<accession>A0A1J9R9A8</accession>
<comment type="similarity">
    <text evidence="2 4">Belongs to the SPP2 family.</text>
</comment>
<evidence type="ECO:0000256" key="5">
    <source>
        <dbReference type="SAM" id="MobiDB-lite"/>
    </source>
</evidence>
<feature type="region of interest" description="Disordered" evidence="5">
    <location>
        <begin position="125"/>
        <end position="264"/>
    </location>
</feature>
<feature type="domain" description="G-patch" evidence="6">
    <location>
        <begin position="275"/>
        <end position="326"/>
    </location>
</feature>
<dbReference type="InterPro" id="IPR026822">
    <property type="entry name" value="Spp2/MOS2_G-patch"/>
</dbReference>
<dbReference type="GO" id="GO:0005681">
    <property type="term" value="C:spliceosomal complex"/>
    <property type="evidence" value="ECO:0007669"/>
    <property type="project" value="UniProtKB-UniRule"/>
</dbReference>
<dbReference type="GO" id="GO:0000398">
    <property type="term" value="P:mRNA splicing, via spliceosome"/>
    <property type="evidence" value="ECO:0007669"/>
    <property type="project" value="UniProtKB-UniRule"/>
</dbReference>
<keyword evidence="3 4" id="KW-0539">Nucleus</keyword>
<keyword evidence="4" id="KW-0747">Spliceosome</keyword>
<feature type="region of interest" description="Disordered" evidence="5">
    <location>
        <begin position="319"/>
        <end position="338"/>
    </location>
</feature>
<feature type="region of interest" description="Disordered" evidence="5">
    <location>
        <begin position="291"/>
        <end position="311"/>
    </location>
</feature>
<comment type="caution">
    <text evidence="7">The sequence shown here is derived from an EMBL/GenBank/DDBJ whole genome shotgun (WGS) entry which is preliminary data.</text>
</comment>
<dbReference type="PROSITE" id="PS50174">
    <property type="entry name" value="G_PATCH"/>
    <property type="match status" value="1"/>
</dbReference>
<dbReference type="InterPro" id="IPR045166">
    <property type="entry name" value="Spp2-like"/>
</dbReference>
<dbReference type="Pfam" id="PF12656">
    <property type="entry name" value="G-patch_2"/>
    <property type="match status" value="1"/>
</dbReference>
<organism evidence="7 8">
    <name type="scientific">Blastomyces percursus</name>
    <dbReference type="NCBI Taxonomy" id="1658174"/>
    <lineage>
        <taxon>Eukaryota</taxon>
        <taxon>Fungi</taxon>
        <taxon>Dikarya</taxon>
        <taxon>Ascomycota</taxon>
        <taxon>Pezizomycotina</taxon>
        <taxon>Eurotiomycetes</taxon>
        <taxon>Eurotiomycetidae</taxon>
        <taxon>Onygenales</taxon>
        <taxon>Ajellomycetaceae</taxon>
        <taxon>Blastomyces</taxon>
    </lineage>
</organism>
<evidence type="ECO:0000313" key="7">
    <source>
        <dbReference type="EMBL" id="OJD25111.1"/>
    </source>
</evidence>
<dbReference type="PANTHER" id="PTHR15818:SF2">
    <property type="entry name" value="G-PATCH DOMAIN AND KOW MOTIFS-CONTAINING PROTEIN"/>
    <property type="match status" value="1"/>
</dbReference>
<feature type="compositionally biased region" description="Low complexity" evidence="5">
    <location>
        <begin position="135"/>
        <end position="144"/>
    </location>
</feature>
<keyword evidence="8" id="KW-1185">Reference proteome</keyword>
<comment type="function">
    <text evidence="4">Involved in spliceosome maturation and the first step of pre-mRNA splicing.</text>
</comment>
<dbReference type="SMART" id="SM00443">
    <property type="entry name" value="G_patch"/>
    <property type="match status" value="1"/>
</dbReference>
<name>A0A1J9R9A8_9EURO</name>
<evidence type="ECO:0000256" key="2">
    <source>
        <dbReference type="ARBA" id="ARBA00008576"/>
    </source>
</evidence>